<evidence type="ECO:0000313" key="1">
    <source>
        <dbReference type="EMBL" id="KAK8204384.1"/>
    </source>
</evidence>
<accession>A0ACC3SE71</accession>
<protein>
    <submittedName>
        <fullName evidence="1">Uncharacterized protein</fullName>
    </submittedName>
</protein>
<dbReference type="Proteomes" id="UP001320706">
    <property type="component" value="Unassembled WGS sequence"/>
</dbReference>
<keyword evidence="2" id="KW-1185">Reference proteome</keyword>
<name>A0ACC3SE71_9PEZI</name>
<proteinExistence type="predicted"/>
<comment type="caution">
    <text evidence="1">The sequence shown here is derived from an EMBL/GenBank/DDBJ whole genome shotgun (WGS) entry which is preliminary data.</text>
</comment>
<dbReference type="EMBL" id="JAMKPW020000027">
    <property type="protein sequence ID" value="KAK8204384.1"/>
    <property type="molecule type" value="Genomic_DNA"/>
</dbReference>
<organism evidence="1 2">
    <name type="scientific">Zalaria obscura</name>
    <dbReference type="NCBI Taxonomy" id="2024903"/>
    <lineage>
        <taxon>Eukaryota</taxon>
        <taxon>Fungi</taxon>
        <taxon>Dikarya</taxon>
        <taxon>Ascomycota</taxon>
        <taxon>Pezizomycotina</taxon>
        <taxon>Dothideomycetes</taxon>
        <taxon>Dothideomycetidae</taxon>
        <taxon>Dothideales</taxon>
        <taxon>Zalariaceae</taxon>
        <taxon>Zalaria</taxon>
    </lineage>
</organism>
<reference evidence="1" key="1">
    <citation type="submission" date="2024-02" db="EMBL/GenBank/DDBJ databases">
        <title>Metagenome Assembled Genome of Zalaria obscura JY119.</title>
        <authorList>
            <person name="Vighnesh L."/>
            <person name="Jagadeeshwari U."/>
            <person name="Venkata Ramana C."/>
            <person name="Sasikala C."/>
        </authorList>
    </citation>
    <scope>NUCLEOTIDE SEQUENCE</scope>
    <source>
        <strain evidence="1">JY119</strain>
    </source>
</reference>
<gene>
    <name evidence="1" type="ORF">M8818_005113</name>
</gene>
<evidence type="ECO:0000313" key="2">
    <source>
        <dbReference type="Proteomes" id="UP001320706"/>
    </source>
</evidence>
<sequence>MTCLCIFPSPRSHTVFWWPNFTFARSQDTVHNDHHHHHHHNRTSSLTRRWSHLPIGERPSISRLPRRLRKQSTLSTVTVMAGDAYQPPSGPPPGYSARPGFRQAQDGNHVSFAPSPSHSSETANQHSLRVGNLNPFRRAHSPRQDQPPSRSPVPVHEAFAPPPGPPPSKHQYSDLNSNEKYEQPPGPPPPKGYSPVDGEKYEPPSGPPPSHTEASVQAVEPPPYDAWMAIPDTSLLPPPPTLSYDESPTANATADQADQARAWCRKNPLYHPKLPHPNDLYHIERSDYMVGKPPSFVGELAHTGLGTWHIKTRRNCPDTSLLSMQPLYLALKDNPATPEGKGRKKTIYFEIRVIRMGGEGRGEYEEADAGIAIGFVAPPYPAFRLPGWERASLGVHGDDGRRYVDNNRGGKDFTTAFANGEVVGIGMTFSAPRYQGQKGSVECFFTRQGTKAGSWDLYEERDQDDDGSTRGLEGECDLLAAVGMFGAVEFEIRFRREEWLYRP</sequence>